<dbReference type="InterPro" id="IPR002347">
    <property type="entry name" value="SDR_fam"/>
</dbReference>
<comment type="caution">
    <text evidence="5">The sequence shown here is derived from an EMBL/GenBank/DDBJ whole genome shotgun (WGS) entry which is preliminary data.</text>
</comment>
<dbReference type="CDD" id="cd05324">
    <property type="entry name" value="carb_red_PTCR-like_SDR_c"/>
    <property type="match status" value="1"/>
</dbReference>
<dbReference type="GO" id="GO:0004090">
    <property type="term" value="F:carbonyl reductase (NADPH) activity"/>
    <property type="evidence" value="ECO:0007669"/>
    <property type="project" value="UniProtKB-EC"/>
</dbReference>
<keyword evidence="2" id="KW-0521">NADP</keyword>
<dbReference type="Pfam" id="PF00106">
    <property type="entry name" value="adh_short"/>
    <property type="match status" value="1"/>
</dbReference>
<reference evidence="5 6" key="1">
    <citation type="submission" date="2019-04" db="EMBL/GenBank/DDBJ databases">
        <title>Annotation for the trematode Fasciola gigantica.</title>
        <authorList>
            <person name="Choi Y.-J."/>
        </authorList>
    </citation>
    <scope>NUCLEOTIDE SEQUENCE [LARGE SCALE GENOMIC DNA]</scope>
    <source>
        <strain evidence="5">Uganda_cow_1</strain>
    </source>
</reference>
<evidence type="ECO:0000256" key="1">
    <source>
        <dbReference type="ARBA" id="ARBA00006484"/>
    </source>
</evidence>
<dbReference type="Gene3D" id="3.40.50.720">
    <property type="entry name" value="NAD(P)-binding Rossmann-like Domain"/>
    <property type="match status" value="1"/>
</dbReference>
<dbReference type="STRING" id="46835.A0A504YXV9"/>
<dbReference type="EC" id="1.1.1.184" evidence="4"/>
<dbReference type="InterPro" id="IPR036291">
    <property type="entry name" value="NAD(P)-bd_dom_sf"/>
</dbReference>
<keyword evidence="3" id="KW-0560">Oxidoreductase</keyword>
<dbReference type="EMBL" id="SUNJ01002111">
    <property type="protein sequence ID" value="TPP66243.1"/>
    <property type="molecule type" value="Genomic_DNA"/>
</dbReference>
<name>A0A504YXV9_FASGI</name>
<dbReference type="PANTHER" id="PTHR43963">
    <property type="entry name" value="CARBONYL REDUCTASE 1-RELATED"/>
    <property type="match status" value="1"/>
</dbReference>
<protein>
    <recommendedName>
        <fullName evidence="4">carbonyl reductase (NADPH)</fullName>
        <ecNumber evidence="4">1.1.1.184</ecNumber>
    </recommendedName>
</protein>
<dbReference type="PRINTS" id="PR00081">
    <property type="entry name" value="GDHRDH"/>
</dbReference>
<sequence length="288" mass="32110">MKVAFVTGSNKGIGKAIVSKLAGTLQTTGRWDIYLTARNVERGRQACADLAKHGLDVKFHQLDITDKNSRQRFLEFINSHYPTGINVAVNNAGIAYIDDSTVPFSEQARLTMQTNFFDTLTFTEEFIPFLAPDARVVHLSSLLGHNALRKLSPLLYDKFTSPLTMVELRSLAIDFVRHAQIGEHERRGWPSTAYGVSKLCLTKASYILGEQLRNDPRNIVMNSCCPGYVDTDMTHHKGSKTPEQGADTPFYLATLPLGITEPINEFVSERRIRAWGRAGKVARVKGPQ</sequence>
<accession>A0A504YXV9</accession>
<comment type="similarity">
    <text evidence="1">Belongs to the short-chain dehydrogenases/reductases (SDR) family.</text>
</comment>
<dbReference type="SUPFAM" id="SSF51735">
    <property type="entry name" value="NAD(P)-binding Rossmann-fold domains"/>
    <property type="match status" value="1"/>
</dbReference>
<proteinExistence type="inferred from homology"/>
<evidence type="ECO:0000313" key="5">
    <source>
        <dbReference type="EMBL" id="TPP66243.1"/>
    </source>
</evidence>
<evidence type="ECO:0000256" key="4">
    <source>
        <dbReference type="ARBA" id="ARBA00026118"/>
    </source>
</evidence>
<dbReference type="PANTHER" id="PTHR43963:SF6">
    <property type="entry name" value="CHAIN DEHYDROGENASE FAMILY PROTEIN, PUTATIVE (AFU_ORTHOLOGUE AFUA_3G15350)-RELATED"/>
    <property type="match status" value="1"/>
</dbReference>
<organism evidence="5 6">
    <name type="scientific">Fasciola gigantica</name>
    <name type="common">Giant liver fluke</name>
    <dbReference type="NCBI Taxonomy" id="46835"/>
    <lineage>
        <taxon>Eukaryota</taxon>
        <taxon>Metazoa</taxon>
        <taxon>Spiralia</taxon>
        <taxon>Lophotrochozoa</taxon>
        <taxon>Platyhelminthes</taxon>
        <taxon>Trematoda</taxon>
        <taxon>Digenea</taxon>
        <taxon>Plagiorchiida</taxon>
        <taxon>Echinostomata</taxon>
        <taxon>Echinostomatoidea</taxon>
        <taxon>Fasciolidae</taxon>
        <taxon>Fasciola</taxon>
    </lineage>
</organism>
<evidence type="ECO:0000256" key="3">
    <source>
        <dbReference type="ARBA" id="ARBA00023002"/>
    </source>
</evidence>
<gene>
    <name evidence="5" type="ORF">FGIG_01634</name>
</gene>
<keyword evidence="6" id="KW-1185">Reference proteome</keyword>
<evidence type="ECO:0000313" key="6">
    <source>
        <dbReference type="Proteomes" id="UP000316759"/>
    </source>
</evidence>
<dbReference type="OrthoDB" id="7289984at2759"/>
<dbReference type="AlphaFoldDB" id="A0A504YXV9"/>
<dbReference type="InterPro" id="IPR045313">
    <property type="entry name" value="CBR1-like"/>
</dbReference>
<dbReference type="Proteomes" id="UP000316759">
    <property type="component" value="Unassembled WGS sequence"/>
</dbReference>
<evidence type="ECO:0000256" key="2">
    <source>
        <dbReference type="ARBA" id="ARBA00022857"/>
    </source>
</evidence>